<keyword evidence="7" id="KW-1185">Reference proteome</keyword>
<dbReference type="AlphaFoldDB" id="G7VH25"/>
<keyword evidence="2" id="KW-0479">Metal-binding</keyword>
<dbReference type="OrthoDB" id="5781at2157"/>
<dbReference type="Gene3D" id="3.40.5.90">
    <property type="entry name" value="CDGSH iron-sulfur domain, mitoNEET-type"/>
    <property type="match status" value="1"/>
</dbReference>
<dbReference type="HOGENOM" id="CLU_173940_2_2_2"/>
<gene>
    <name evidence="6" type="ORF">P186_1788</name>
</gene>
<sequence length="56" mass="6080">MIRIIARENGPLLVEVDGQVQYALCRCGHSEKKPFCSGAHKAVGFKAPEAIIEVAK</sequence>
<dbReference type="InterPro" id="IPR042216">
    <property type="entry name" value="MitoNEET_CISD"/>
</dbReference>
<accession>G7VH25</accession>
<evidence type="ECO:0000256" key="3">
    <source>
        <dbReference type="ARBA" id="ARBA00023004"/>
    </source>
</evidence>
<dbReference type="GO" id="GO:0046872">
    <property type="term" value="F:metal ion binding"/>
    <property type="evidence" value="ECO:0007669"/>
    <property type="project" value="UniProtKB-KW"/>
</dbReference>
<keyword evidence="3" id="KW-0408">Iron</keyword>
<dbReference type="BioCyc" id="PSP1104324:GJSN-1752-MONOMER"/>
<reference evidence="6 7" key="1">
    <citation type="journal article" date="2012" name="J. Bacteriol.">
        <title>Complete genome sequence of strain 1860, a crenarchaeon of the genus pyrobaculum able to grow with various electron acceptors.</title>
        <authorList>
            <person name="Mardanov A.V."/>
            <person name="Gumerov V.M."/>
            <person name="Slobodkina G.B."/>
            <person name="Beletsky A.V."/>
            <person name="Bonch-Osmolovskaya E.A."/>
            <person name="Ravin N.V."/>
            <person name="Skryabin K.G."/>
        </authorList>
    </citation>
    <scope>NUCLEOTIDE SEQUENCE [LARGE SCALE GENOMIC DNA]</scope>
    <source>
        <strain evidence="6 7">1860</strain>
    </source>
</reference>
<dbReference type="KEGG" id="pyr:P186_1788"/>
<evidence type="ECO:0000313" key="7">
    <source>
        <dbReference type="Proteomes" id="UP000005867"/>
    </source>
</evidence>
<evidence type="ECO:0000259" key="5">
    <source>
        <dbReference type="SMART" id="SM00704"/>
    </source>
</evidence>
<dbReference type="eggNOG" id="arCOG01667">
    <property type="taxonomic scope" value="Archaea"/>
</dbReference>
<protein>
    <recommendedName>
        <fullName evidence="5">Iron-binding zinc finger CDGSH type domain-containing protein</fullName>
    </recommendedName>
</protein>
<keyword evidence="1" id="KW-0001">2Fe-2S</keyword>
<dbReference type="STRING" id="1104324.P186_1788"/>
<dbReference type="InterPro" id="IPR018967">
    <property type="entry name" value="FeS-contain_CDGSH-typ"/>
</dbReference>
<evidence type="ECO:0000256" key="2">
    <source>
        <dbReference type="ARBA" id="ARBA00022723"/>
    </source>
</evidence>
<proteinExistence type="predicted"/>
<evidence type="ECO:0000313" key="6">
    <source>
        <dbReference type="EMBL" id="AET33196.1"/>
    </source>
</evidence>
<dbReference type="EMBL" id="CP003098">
    <property type="protein sequence ID" value="AET33196.1"/>
    <property type="molecule type" value="Genomic_DNA"/>
</dbReference>
<evidence type="ECO:0000256" key="4">
    <source>
        <dbReference type="ARBA" id="ARBA00023014"/>
    </source>
</evidence>
<dbReference type="GO" id="GO:0005737">
    <property type="term" value="C:cytoplasm"/>
    <property type="evidence" value="ECO:0007669"/>
    <property type="project" value="UniProtKB-ARBA"/>
</dbReference>
<dbReference type="GO" id="GO:0051537">
    <property type="term" value="F:2 iron, 2 sulfur cluster binding"/>
    <property type="evidence" value="ECO:0007669"/>
    <property type="project" value="UniProtKB-KW"/>
</dbReference>
<keyword evidence="4" id="KW-0411">Iron-sulfur</keyword>
<dbReference type="RefSeq" id="WP_014289021.1">
    <property type="nucleotide sequence ID" value="NC_016645.1"/>
</dbReference>
<dbReference type="GeneID" id="11596285"/>
<feature type="domain" description="Iron-binding zinc finger CDGSH type" evidence="5">
    <location>
        <begin position="9"/>
        <end position="46"/>
    </location>
</feature>
<dbReference type="Pfam" id="PF09360">
    <property type="entry name" value="zf-CDGSH"/>
    <property type="match status" value="1"/>
</dbReference>
<dbReference type="SMART" id="SM00704">
    <property type="entry name" value="ZnF_CDGSH"/>
    <property type="match status" value="1"/>
</dbReference>
<name>G7VH25_9CREN</name>
<evidence type="ECO:0000256" key="1">
    <source>
        <dbReference type="ARBA" id="ARBA00022714"/>
    </source>
</evidence>
<organism evidence="6 7">
    <name type="scientific">Pyrobaculum ferrireducens</name>
    <dbReference type="NCBI Taxonomy" id="1104324"/>
    <lineage>
        <taxon>Archaea</taxon>
        <taxon>Thermoproteota</taxon>
        <taxon>Thermoprotei</taxon>
        <taxon>Thermoproteales</taxon>
        <taxon>Thermoproteaceae</taxon>
        <taxon>Pyrobaculum</taxon>
    </lineage>
</organism>
<dbReference type="Proteomes" id="UP000005867">
    <property type="component" value="Chromosome"/>
</dbReference>